<evidence type="ECO:0000313" key="2">
    <source>
        <dbReference type="EMBL" id="OCQ50448.1"/>
    </source>
</evidence>
<feature type="domain" description="MaoC-like" evidence="1">
    <location>
        <begin position="3"/>
        <end position="46"/>
    </location>
</feature>
<protein>
    <submittedName>
        <fullName evidence="2">MaoC like domain protein</fullName>
    </submittedName>
</protein>
<comment type="caution">
    <text evidence="2">The sequence shown here is derived from an EMBL/GenBank/DDBJ whole genome shotgun (WGS) entry which is preliminary data.</text>
</comment>
<evidence type="ECO:0000259" key="1">
    <source>
        <dbReference type="Pfam" id="PF01575"/>
    </source>
</evidence>
<dbReference type="InterPro" id="IPR002539">
    <property type="entry name" value="MaoC-like_dom"/>
</dbReference>
<dbReference type="STRING" id="286156.Ppb6_04219"/>
<evidence type="ECO:0000313" key="3">
    <source>
        <dbReference type="Proteomes" id="UP000093476"/>
    </source>
</evidence>
<sequence>MNVQFSKEDLKQWAEFSGDYNPIHFDEKIAREVGLGGIAVHGMLAMIPLKSGYNYLSQPNKNIGRQWHANLRNPVPLDACYCVKTKHTALNGKTTFNLQDETTNLKPLVGHYSHFDFSQKTDFPEKPQCQVPLQETIRKAIEFKNTFPEVNEFWIFLDALIFYLFMQQSAKTALATEFKNYFGKQGKHDETCLKDLIVLHVMHTVSLSPALLNREIPNEMPSIEYSILPKDTFDVDGSLYGTLEIPIWLNGEISLVVEMSLMGTTKRKQIAN</sequence>
<dbReference type="InterPro" id="IPR029069">
    <property type="entry name" value="HotDog_dom_sf"/>
</dbReference>
<name>A0A1C0TXP5_9GAMM</name>
<dbReference type="EMBL" id="LOMY01000202">
    <property type="protein sequence ID" value="OCQ50448.1"/>
    <property type="molecule type" value="Genomic_DNA"/>
</dbReference>
<dbReference type="Pfam" id="PF01575">
    <property type="entry name" value="MaoC_dehydratas"/>
    <property type="match status" value="1"/>
</dbReference>
<gene>
    <name evidence="2" type="ORF">Ppb6_04219</name>
</gene>
<dbReference type="RefSeq" id="WP_065824731.1">
    <property type="nucleotide sequence ID" value="NZ_CAWMQZ010000202.1"/>
</dbReference>
<proteinExistence type="predicted"/>
<accession>A0A1C0TXP5</accession>
<dbReference type="AlphaFoldDB" id="A0A1C0TXP5"/>
<dbReference type="Proteomes" id="UP000093476">
    <property type="component" value="Unassembled WGS sequence"/>
</dbReference>
<dbReference type="SUPFAM" id="SSF54637">
    <property type="entry name" value="Thioesterase/thiol ester dehydrase-isomerase"/>
    <property type="match status" value="1"/>
</dbReference>
<keyword evidence="3" id="KW-1185">Reference proteome</keyword>
<dbReference type="PATRIC" id="fig|286156.4.peg.4853"/>
<reference evidence="2 3" key="1">
    <citation type="submission" date="2015-12" db="EMBL/GenBank/DDBJ databases">
        <title>Genome comparisons provide insights into the role of secondary metabolites in the pathogenic phase of the Photorhabdus life cycle.</title>
        <authorList>
            <person name="Tobias N.J."/>
            <person name="Mishra B."/>
            <person name="Gupta D.K."/>
            <person name="Thines M."/>
            <person name="Stinear T.P."/>
            <person name="Bode H.B."/>
        </authorList>
    </citation>
    <scope>NUCLEOTIDE SEQUENCE [LARGE SCALE GENOMIC DNA]</scope>
    <source>
        <strain evidence="2 3">PB68.1</strain>
    </source>
</reference>
<dbReference type="Gene3D" id="3.10.129.10">
    <property type="entry name" value="Hotdog Thioesterase"/>
    <property type="match status" value="1"/>
</dbReference>
<organism evidence="2 3">
    <name type="scientific">Photorhabdus australis subsp. thailandensis</name>
    <dbReference type="NCBI Taxonomy" id="2805096"/>
    <lineage>
        <taxon>Bacteria</taxon>
        <taxon>Pseudomonadati</taxon>
        <taxon>Pseudomonadota</taxon>
        <taxon>Gammaproteobacteria</taxon>
        <taxon>Enterobacterales</taxon>
        <taxon>Morganellaceae</taxon>
        <taxon>Photorhabdus</taxon>
    </lineage>
</organism>